<proteinExistence type="predicted"/>
<evidence type="ECO:0000313" key="1">
    <source>
        <dbReference type="EMBL" id="PWV76022.1"/>
    </source>
</evidence>
<organism evidence="1 2">
    <name type="scientific">Nocardia neocaledoniensis</name>
    <dbReference type="NCBI Taxonomy" id="236511"/>
    <lineage>
        <taxon>Bacteria</taxon>
        <taxon>Bacillati</taxon>
        <taxon>Actinomycetota</taxon>
        <taxon>Actinomycetes</taxon>
        <taxon>Mycobacteriales</taxon>
        <taxon>Nocardiaceae</taxon>
        <taxon>Nocardia</taxon>
    </lineage>
</organism>
<accession>A0A317NM84</accession>
<protein>
    <submittedName>
        <fullName evidence="1">Uncharacterized protein</fullName>
    </submittedName>
</protein>
<sequence>MTHQLLTTQDTKIVVWDINGRVWHLAGPNAGREGVRLSAQTGFMFAPVQLLTTEGARQDGATFARSVRWKKEWDFLAIISTATGARESNPVREFLAVHDAWFRGWSTDKPVTVGYFTRHQGWRFQQFQLDGAPEPAGDIDPARNGFAMYKISATAMDPLARHFDETQVWTNAAGASEGVLRLRNAADQPAWPRYTMNGPGRWSILDPMPSDTGQPRMVQTPRLTAGQTLRIDTHPRHRTARIYTKGSSVVVNVWGQLAGRRWLASLDPWASTDIVVRVDEGTTESSIVGAVTPRSSRPF</sequence>
<gene>
    <name evidence="1" type="ORF">DFR69_104124</name>
</gene>
<reference evidence="1 2" key="1">
    <citation type="submission" date="2018-05" db="EMBL/GenBank/DDBJ databases">
        <title>Genomic Encyclopedia of Type Strains, Phase IV (KMG-IV): sequencing the most valuable type-strain genomes for metagenomic binning, comparative biology and taxonomic classification.</title>
        <authorList>
            <person name="Goeker M."/>
        </authorList>
    </citation>
    <scope>NUCLEOTIDE SEQUENCE [LARGE SCALE GENOMIC DNA]</scope>
    <source>
        <strain evidence="1 2">DSM 44717</strain>
    </source>
</reference>
<comment type="caution">
    <text evidence="1">The sequence shown here is derived from an EMBL/GenBank/DDBJ whole genome shotgun (WGS) entry which is preliminary data.</text>
</comment>
<dbReference type="AlphaFoldDB" id="A0A317NM84"/>
<evidence type="ECO:0000313" key="2">
    <source>
        <dbReference type="Proteomes" id="UP000246410"/>
    </source>
</evidence>
<keyword evidence="2" id="KW-1185">Reference proteome</keyword>
<name>A0A317NM84_9NOCA</name>
<dbReference type="Proteomes" id="UP000246410">
    <property type="component" value="Unassembled WGS sequence"/>
</dbReference>
<dbReference type="EMBL" id="QGTL01000004">
    <property type="protein sequence ID" value="PWV76022.1"/>
    <property type="molecule type" value="Genomic_DNA"/>
</dbReference>